<dbReference type="InterPro" id="IPR027417">
    <property type="entry name" value="P-loop_NTPase"/>
</dbReference>
<dbReference type="InterPro" id="IPR024156">
    <property type="entry name" value="Small_GTPase_ARF"/>
</dbReference>
<evidence type="ECO:0000256" key="4">
    <source>
        <dbReference type="ARBA" id="ARBA00022707"/>
    </source>
</evidence>
<keyword evidence="8" id="KW-0333">Golgi apparatus</keyword>
<organism evidence="12 13">
    <name type="scientific">Trifolium subterraneum</name>
    <name type="common">Subterranean clover</name>
    <dbReference type="NCBI Taxonomy" id="3900"/>
    <lineage>
        <taxon>Eukaryota</taxon>
        <taxon>Viridiplantae</taxon>
        <taxon>Streptophyta</taxon>
        <taxon>Embryophyta</taxon>
        <taxon>Tracheophyta</taxon>
        <taxon>Spermatophyta</taxon>
        <taxon>Magnoliopsida</taxon>
        <taxon>eudicotyledons</taxon>
        <taxon>Gunneridae</taxon>
        <taxon>Pentapetalae</taxon>
        <taxon>rosids</taxon>
        <taxon>fabids</taxon>
        <taxon>Fabales</taxon>
        <taxon>Fabaceae</taxon>
        <taxon>Papilionoideae</taxon>
        <taxon>50 kb inversion clade</taxon>
        <taxon>NPAAA clade</taxon>
        <taxon>Hologalegina</taxon>
        <taxon>IRL clade</taxon>
        <taxon>Trifolieae</taxon>
        <taxon>Trifolium</taxon>
    </lineage>
</organism>
<dbReference type="SMART" id="SM00177">
    <property type="entry name" value="ARF"/>
    <property type="match status" value="1"/>
</dbReference>
<dbReference type="Gene3D" id="3.40.50.300">
    <property type="entry name" value="P-loop containing nucleotide triphosphate hydrolases"/>
    <property type="match status" value="1"/>
</dbReference>
<dbReference type="OrthoDB" id="1486907at2759"/>
<dbReference type="GO" id="GO:0003924">
    <property type="term" value="F:GTPase activity"/>
    <property type="evidence" value="ECO:0007669"/>
    <property type="project" value="InterPro"/>
</dbReference>
<keyword evidence="7" id="KW-0653">Protein transport</keyword>
<dbReference type="SUPFAM" id="SSF52540">
    <property type="entry name" value="P-loop containing nucleoside triphosphate hydrolases"/>
    <property type="match status" value="1"/>
</dbReference>
<keyword evidence="5 11" id="KW-0547">Nucleotide-binding</keyword>
<evidence type="ECO:0000256" key="11">
    <source>
        <dbReference type="PIRSR" id="PIRSR606689-1"/>
    </source>
</evidence>
<feature type="binding site" evidence="11">
    <location>
        <begin position="24"/>
        <end position="27"/>
    </location>
    <ligand>
        <name>GTP</name>
        <dbReference type="ChEBI" id="CHEBI:37565"/>
    </ligand>
</feature>
<evidence type="ECO:0000256" key="8">
    <source>
        <dbReference type="ARBA" id="ARBA00023034"/>
    </source>
</evidence>
<keyword evidence="3" id="KW-0813">Transport</keyword>
<proteinExistence type="inferred from homology"/>
<reference evidence="13" key="1">
    <citation type="journal article" date="2017" name="Front. Plant Sci.">
        <title>Climate Clever Clovers: New Paradigm to Reduce the Environmental Footprint of Ruminants by Breeding Low Methanogenic Forages Utilizing Haplotype Variation.</title>
        <authorList>
            <person name="Kaur P."/>
            <person name="Appels R."/>
            <person name="Bayer P.E."/>
            <person name="Keeble-Gagnere G."/>
            <person name="Wang J."/>
            <person name="Hirakawa H."/>
            <person name="Shirasawa K."/>
            <person name="Vercoe P."/>
            <person name="Stefanova K."/>
            <person name="Durmic Z."/>
            <person name="Nichols P."/>
            <person name="Revell C."/>
            <person name="Isobe S.N."/>
            <person name="Edwards D."/>
            <person name="Erskine W."/>
        </authorList>
    </citation>
    <scope>NUCLEOTIDE SEQUENCE [LARGE SCALE GENOMIC DNA]</scope>
    <source>
        <strain evidence="13">cv. Daliak</strain>
    </source>
</reference>
<comment type="similarity">
    <text evidence="2">Belongs to the small GTPase superfamily. Arf family.</text>
</comment>
<keyword evidence="4" id="KW-0519">Myristate</keyword>
<evidence type="ECO:0000256" key="10">
    <source>
        <dbReference type="ARBA" id="ARBA00023288"/>
    </source>
</evidence>
<dbReference type="Proteomes" id="UP000242715">
    <property type="component" value="Unassembled WGS sequence"/>
</dbReference>
<keyword evidence="10" id="KW-0449">Lipoprotein</keyword>
<evidence type="ECO:0000256" key="2">
    <source>
        <dbReference type="ARBA" id="ARBA00010290"/>
    </source>
</evidence>
<evidence type="ECO:0000256" key="7">
    <source>
        <dbReference type="ARBA" id="ARBA00022927"/>
    </source>
</evidence>
<evidence type="ECO:0000256" key="6">
    <source>
        <dbReference type="ARBA" id="ARBA00022892"/>
    </source>
</evidence>
<evidence type="ECO:0000256" key="5">
    <source>
        <dbReference type="ARBA" id="ARBA00022741"/>
    </source>
</evidence>
<protein>
    <recommendedName>
        <fullName evidence="14">ADP-ribosylation factor</fullName>
    </recommendedName>
</protein>
<dbReference type="Pfam" id="PF00025">
    <property type="entry name" value="Arf"/>
    <property type="match status" value="1"/>
</dbReference>
<evidence type="ECO:0008006" key="14">
    <source>
        <dbReference type="Google" id="ProtNLM"/>
    </source>
</evidence>
<gene>
    <name evidence="12" type="ORF">TSUD_290870</name>
</gene>
<evidence type="ECO:0000256" key="3">
    <source>
        <dbReference type="ARBA" id="ARBA00022448"/>
    </source>
</evidence>
<dbReference type="GO" id="GO:0015031">
    <property type="term" value="P:protein transport"/>
    <property type="evidence" value="ECO:0007669"/>
    <property type="project" value="UniProtKB-KW"/>
</dbReference>
<comment type="subcellular location">
    <subcellularLocation>
        <location evidence="1">Golgi apparatus</location>
    </subcellularLocation>
</comment>
<keyword evidence="13" id="KW-1185">Reference proteome</keyword>
<dbReference type="GO" id="GO:0016004">
    <property type="term" value="F:phospholipase activator activity"/>
    <property type="evidence" value="ECO:0007669"/>
    <property type="project" value="UniProtKB-ARBA"/>
</dbReference>
<keyword evidence="9 11" id="KW-0342">GTP-binding</keyword>
<dbReference type="FunFam" id="3.40.50.300:FF:003500">
    <property type="entry name" value="ADP-ribosylation factor 1"/>
    <property type="match status" value="1"/>
</dbReference>
<evidence type="ECO:0000256" key="9">
    <source>
        <dbReference type="ARBA" id="ARBA00023134"/>
    </source>
</evidence>
<name>A0A2Z6PT78_TRISU</name>
<evidence type="ECO:0000313" key="12">
    <source>
        <dbReference type="EMBL" id="GAU49967.1"/>
    </source>
</evidence>
<accession>A0A2Z6PT78</accession>
<dbReference type="GO" id="GO:0005525">
    <property type="term" value="F:GTP binding"/>
    <property type="evidence" value="ECO:0007669"/>
    <property type="project" value="UniProtKB-KW"/>
</dbReference>
<dbReference type="InterPro" id="IPR006689">
    <property type="entry name" value="Small_GTPase_ARF/SAR"/>
</dbReference>
<sequence>MSFCLNSNVFKDELRDAVLLVFANKQDLPNAMNAAEITDKLGLHSLRQRHWYIQSTCATSGEGLYQGLDWLSNNIANKVQSPDRWQWQPDLDKDYSVRSAYNHLTAQDSVTLHAADSLI</sequence>
<dbReference type="GO" id="GO:0016192">
    <property type="term" value="P:vesicle-mediated transport"/>
    <property type="evidence" value="ECO:0007669"/>
    <property type="project" value="UniProtKB-KW"/>
</dbReference>
<keyword evidence="6" id="KW-0931">ER-Golgi transport</keyword>
<evidence type="ECO:0000313" key="13">
    <source>
        <dbReference type="Proteomes" id="UP000242715"/>
    </source>
</evidence>
<evidence type="ECO:0000256" key="1">
    <source>
        <dbReference type="ARBA" id="ARBA00004555"/>
    </source>
</evidence>
<dbReference type="EMBL" id="DF974666">
    <property type="protein sequence ID" value="GAU49967.1"/>
    <property type="molecule type" value="Genomic_DNA"/>
</dbReference>
<dbReference type="GO" id="GO:0005794">
    <property type="term" value="C:Golgi apparatus"/>
    <property type="evidence" value="ECO:0007669"/>
    <property type="project" value="UniProtKB-SubCell"/>
</dbReference>
<dbReference type="PANTHER" id="PTHR11711">
    <property type="entry name" value="ADP RIBOSYLATION FACTOR-RELATED"/>
    <property type="match status" value="1"/>
</dbReference>
<dbReference type="AlphaFoldDB" id="A0A2Z6PT78"/>